<keyword evidence="2" id="KW-0489">Methyltransferase</keyword>
<dbReference type="InterPro" id="IPR029063">
    <property type="entry name" value="SAM-dependent_MTases_sf"/>
</dbReference>
<keyword evidence="3" id="KW-1185">Reference proteome</keyword>
<reference evidence="2 3" key="1">
    <citation type="submission" date="2018-08" db="EMBL/GenBank/DDBJ databases">
        <title>Genomic Encyclopedia of Archaeal and Bacterial Type Strains, Phase II (KMG-II): from individual species to whole genera.</title>
        <authorList>
            <person name="Goeker M."/>
        </authorList>
    </citation>
    <scope>NUCLEOTIDE SEQUENCE [LARGE SCALE GENOMIC DNA]</scope>
    <source>
        <strain evidence="2 3">DSM 2261</strain>
    </source>
</reference>
<evidence type="ECO:0000313" key="2">
    <source>
        <dbReference type="EMBL" id="REG32802.1"/>
    </source>
</evidence>
<comment type="caution">
    <text evidence="2">The sequence shown here is derived from an EMBL/GenBank/DDBJ whole genome shotgun (WGS) entry which is preliminary data.</text>
</comment>
<keyword evidence="2" id="KW-0808">Transferase</keyword>
<name>A0ABX9K3X3_9BACT</name>
<feature type="domain" description="Methyltransferase FkbM" evidence="1">
    <location>
        <begin position="82"/>
        <end position="244"/>
    </location>
</feature>
<dbReference type="PANTHER" id="PTHR34203:SF15">
    <property type="entry name" value="SLL1173 PROTEIN"/>
    <property type="match status" value="1"/>
</dbReference>
<dbReference type="Gene3D" id="3.40.50.150">
    <property type="entry name" value="Vaccinia Virus protein VP39"/>
    <property type="match status" value="1"/>
</dbReference>
<dbReference type="SUPFAM" id="SSF53335">
    <property type="entry name" value="S-adenosyl-L-methionine-dependent methyltransferases"/>
    <property type="match status" value="1"/>
</dbReference>
<dbReference type="Pfam" id="PF05050">
    <property type="entry name" value="Methyltransf_21"/>
    <property type="match status" value="1"/>
</dbReference>
<dbReference type="InterPro" id="IPR006342">
    <property type="entry name" value="FkbM_mtfrase"/>
</dbReference>
<dbReference type="Proteomes" id="UP000256345">
    <property type="component" value="Unassembled WGS sequence"/>
</dbReference>
<protein>
    <submittedName>
        <fullName evidence="2">FkbM family methyltransferase</fullName>
    </submittedName>
</protein>
<proteinExistence type="predicted"/>
<dbReference type="GO" id="GO:0032259">
    <property type="term" value="P:methylation"/>
    <property type="evidence" value="ECO:0007669"/>
    <property type="project" value="UniProtKB-KW"/>
</dbReference>
<sequence>MAAYKQRLMRMPWWMKALQRRVVIPVLSRTRPEVRVRVHDFQMKVDLRDEIVGTLLYVEGDYEPEFRRLLEHLELEGGVCLDIGANIGLHTLTLSRRVGPRGKVLSFEPEQHNHELLRENLRLNHVENVDARRMAVGDRMGSVRMALHPYNYGDHRVAQEGAGGAGQEVPLTTVDEAVKDLPDGAIRLVKIDVQGYEHNVLRGMRRTVERNPGLVLILEVFPEALQQAGSSASKLVQTLVDMGFDGWELHQRRLIPLGQPWIYDQMWNSCEANLVLSRDTGRLKQVVGQSFGRTLP</sequence>
<evidence type="ECO:0000313" key="3">
    <source>
        <dbReference type="Proteomes" id="UP000256345"/>
    </source>
</evidence>
<gene>
    <name evidence="2" type="ORF">ATI61_10492</name>
</gene>
<dbReference type="NCBIfam" id="TIGR01444">
    <property type="entry name" value="fkbM_fam"/>
    <property type="match status" value="1"/>
</dbReference>
<accession>A0ABX9K3X3</accession>
<dbReference type="GO" id="GO:0008168">
    <property type="term" value="F:methyltransferase activity"/>
    <property type="evidence" value="ECO:0007669"/>
    <property type="project" value="UniProtKB-KW"/>
</dbReference>
<dbReference type="PANTHER" id="PTHR34203">
    <property type="entry name" value="METHYLTRANSFERASE, FKBM FAMILY PROTEIN"/>
    <property type="match status" value="1"/>
</dbReference>
<dbReference type="RefSeq" id="WP_047855316.1">
    <property type="nucleotide sequence ID" value="NZ_CP011509.1"/>
</dbReference>
<dbReference type="InterPro" id="IPR052514">
    <property type="entry name" value="SAM-dependent_MTase"/>
</dbReference>
<organism evidence="2 3">
    <name type="scientific">Archangium gephyra</name>
    <dbReference type="NCBI Taxonomy" id="48"/>
    <lineage>
        <taxon>Bacteria</taxon>
        <taxon>Pseudomonadati</taxon>
        <taxon>Myxococcota</taxon>
        <taxon>Myxococcia</taxon>
        <taxon>Myxococcales</taxon>
        <taxon>Cystobacterineae</taxon>
        <taxon>Archangiaceae</taxon>
        <taxon>Archangium</taxon>
    </lineage>
</organism>
<dbReference type="EMBL" id="QUMU01000004">
    <property type="protein sequence ID" value="REG32802.1"/>
    <property type="molecule type" value="Genomic_DNA"/>
</dbReference>
<evidence type="ECO:0000259" key="1">
    <source>
        <dbReference type="Pfam" id="PF05050"/>
    </source>
</evidence>